<dbReference type="EMBL" id="JNFP01000026">
    <property type="protein sequence ID" value="KIA63018.1"/>
    <property type="molecule type" value="Genomic_DNA"/>
</dbReference>
<evidence type="ECO:0000313" key="2">
    <source>
        <dbReference type="Proteomes" id="UP000031364"/>
    </source>
</evidence>
<organism evidence="1 2">
    <name type="scientific">Nocardia vulneris</name>
    <dbReference type="NCBI Taxonomy" id="1141657"/>
    <lineage>
        <taxon>Bacteria</taxon>
        <taxon>Bacillati</taxon>
        <taxon>Actinomycetota</taxon>
        <taxon>Actinomycetes</taxon>
        <taxon>Mycobacteriales</taxon>
        <taxon>Nocardiaceae</taxon>
        <taxon>Nocardia</taxon>
    </lineage>
</organism>
<accession>A0ABR4ZCD2</accession>
<name>A0ABR4ZCD2_9NOCA</name>
<sequence>MGMFDNVLCRAMSCPGCGGDLDWQTKDAGCTLDTVLVVDVMRGRNDMRMIGGCDECRWSVEATITRDTSPTVKQLLMLTAEARGLPQPTDTEGGTPA</sequence>
<evidence type="ECO:0000313" key="1">
    <source>
        <dbReference type="EMBL" id="KIA63018.1"/>
    </source>
</evidence>
<reference evidence="1 2" key="1">
    <citation type="journal article" date="2014" name="Int. J. Syst. Evol. Microbiol.">
        <title>Nocardia vulneris sp. nov., isolated from wounds of human patients in North America.</title>
        <authorList>
            <person name="Lasker B.A."/>
            <person name="Bell M."/>
            <person name="Klenk H.P."/>
            <person name="Sproer C."/>
            <person name="Schumann C."/>
            <person name="Schumann P."/>
            <person name="Brown J.M."/>
        </authorList>
    </citation>
    <scope>NUCLEOTIDE SEQUENCE [LARGE SCALE GENOMIC DNA]</scope>
    <source>
        <strain evidence="1 2">W9851</strain>
    </source>
</reference>
<dbReference type="RefSeq" id="WP_043673627.1">
    <property type="nucleotide sequence ID" value="NZ_BDCI01000004.1"/>
</dbReference>
<gene>
    <name evidence="1" type="ORF">FG87_21890</name>
</gene>
<proteinExistence type="predicted"/>
<protein>
    <submittedName>
        <fullName evidence="1">Uncharacterized protein</fullName>
    </submittedName>
</protein>
<dbReference type="Proteomes" id="UP000031364">
    <property type="component" value="Unassembled WGS sequence"/>
</dbReference>
<comment type="caution">
    <text evidence="1">The sequence shown here is derived from an EMBL/GenBank/DDBJ whole genome shotgun (WGS) entry which is preliminary data.</text>
</comment>
<keyword evidence="2" id="KW-1185">Reference proteome</keyword>